<feature type="chain" id="PRO_5045877365" evidence="8">
    <location>
        <begin position="28"/>
        <end position="1043"/>
    </location>
</feature>
<dbReference type="SUPFAM" id="SSF49464">
    <property type="entry name" value="Carboxypeptidase regulatory domain-like"/>
    <property type="match status" value="1"/>
</dbReference>
<keyword evidence="10" id="KW-0675">Receptor</keyword>
<keyword evidence="2 7" id="KW-0813">Transport</keyword>
<gene>
    <name evidence="10" type="ORF">I6E12_00845</name>
</gene>
<keyword evidence="4 7" id="KW-0812">Transmembrane</keyword>
<dbReference type="SUPFAM" id="SSF56935">
    <property type="entry name" value="Porins"/>
    <property type="match status" value="1"/>
</dbReference>
<proteinExistence type="inferred from homology"/>
<evidence type="ECO:0000256" key="5">
    <source>
        <dbReference type="ARBA" id="ARBA00023136"/>
    </source>
</evidence>
<dbReference type="InterPro" id="IPR023997">
    <property type="entry name" value="TonB-dep_OMP_SusC/RagA_CS"/>
</dbReference>
<dbReference type="EMBL" id="JADYTN010000001">
    <property type="protein sequence ID" value="MCF2562664.1"/>
    <property type="molecule type" value="Genomic_DNA"/>
</dbReference>
<keyword evidence="11" id="KW-1185">Reference proteome</keyword>
<dbReference type="Gene3D" id="2.60.40.1120">
    <property type="entry name" value="Carboxypeptidase-like, regulatory domain"/>
    <property type="match status" value="1"/>
</dbReference>
<keyword evidence="5 7" id="KW-0472">Membrane</keyword>
<keyword evidence="8" id="KW-0732">Signal</keyword>
<evidence type="ECO:0000256" key="4">
    <source>
        <dbReference type="ARBA" id="ARBA00022692"/>
    </source>
</evidence>
<evidence type="ECO:0000256" key="8">
    <source>
        <dbReference type="SAM" id="SignalP"/>
    </source>
</evidence>
<comment type="subcellular location">
    <subcellularLocation>
        <location evidence="1 7">Cell outer membrane</location>
        <topology evidence="1 7">Multi-pass membrane protein</topology>
    </subcellularLocation>
</comment>
<dbReference type="InterPro" id="IPR012910">
    <property type="entry name" value="Plug_dom"/>
</dbReference>
<dbReference type="InterPro" id="IPR023996">
    <property type="entry name" value="TonB-dep_OMP_SusC/RagA"/>
</dbReference>
<dbReference type="RefSeq" id="WP_301637271.1">
    <property type="nucleotide sequence ID" value="NZ_JADYTN010000001.1"/>
</dbReference>
<evidence type="ECO:0000259" key="9">
    <source>
        <dbReference type="Pfam" id="PF07715"/>
    </source>
</evidence>
<dbReference type="InterPro" id="IPR037066">
    <property type="entry name" value="Plug_dom_sf"/>
</dbReference>
<dbReference type="NCBIfam" id="TIGR04057">
    <property type="entry name" value="SusC_RagA_signa"/>
    <property type="match status" value="1"/>
</dbReference>
<comment type="caution">
    <text evidence="10">The sequence shown here is derived from an EMBL/GenBank/DDBJ whole genome shotgun (WGS) entry which is preliminary data.</text>
</comment>
<evidence type="ECO:0000256" key="7">
    <source>
        <dbReference type="PROSITE-ProRule" id="PRU01360"/>
    </source>
</evidence>
<dbReference type="Pfam" id="PF07715">
    <property type="entry name" value="Plug"/>
    <property type="match status" value="1"/>
</dbReference>
<evidence type="ECO:0000313" key="10">
    <source>
        <dbReference type="EMBL" id="MCF2562664.1"/>
    </source>
</evidence>
<evidence type="ECO:0000256" key="6">
    <source>
        <dbReference type="ARBA" id="ARBA00023237"/>
    </source>
</evidence>
<evidence type="ECO:0000313" key="11">
    <source>
        <dbReference type="Proteomes" id="UP001200470"/>
    </source>
</evidence>
<keyword evidence="3 7" id="KW-1134">Transmembrane beta strand</keyword>
<comment type="similarity">
    <text evidence="7">Belongs to the TonB-dependent receptor family.</text>
</comment>
<dbReference type="InterPro" id="IPR008969">
    <property type="entry name" value="CarboxyPept-like_regulatory"/>
</dbReference>
<name>A0ABS9CD77_9BACT</name>
<evidence type="ECO:0000256" key="3">
    <source>
        <dbReference type="ARBA" id="ARBA00022452"/>
    </source>
</evidence>
<dbReference type="Pfam" id="PF13715">
    <property type="entry name" value="CarbopepD_reg_2"/>
    <property type="match status" value="1"/>
</dbReference>
<dbReference type="Proteomes" id="UP001200470">
    <property type="component" value="Unassembled WGS sequence"/>
</dbReference>
<dbReference type="PROSITE" id="PS00018">
    <property type="entry name" value="EF_HAND_1"/>
    <property type="match status" value="1"/>
</dbReference>
<evidence type="ECO:0000256" key="2">
    <source>
        <dbReference type="ARBA" id="ARBA00022448"/>
    </source>
</evidence>
<feature type="domain" description="TonB-dependent receptor plug" evidence="9">
    <location>
        <begin position="122"/>
        <end position="228"/>
    </location>
</feature>
<dbReference type="Gene3D" id="2.40.170.20">
    <property type="entry name" value="TonB-dependent receptor, beta-barrel domain"/>
    <property type="match status" value="1"/>
</dbReference>
<accession>A0ABS9CD77</accession>
<dbReference type="NCBIfam" id="TIGR04056">
    <property type="entry name" value="OMP_RagA_SusC"/>
    <property type="match status" value="1"/>
</dbReference>
<sequence length="1043" mass="116951">MCKQVLTMKRSLSLIAMLMLFTLGAFAQKGITVKGTIVDGSGESLIGATVRIKGDASSGTVSDFDGNFSINVPSEASVLEFSYVGMVTKSVKVGKQRNLRIELSDDNALQEVIVVGFGQQKKESVVGAITQTTAKVLERTGGVTSLGQALAGNLPGVVTMQTTGQPGDEDPTITIRGVTSWNNSAPLILVDGIERPMSSVDINSVATISVLKDASATAVFGVRGANGVILITTKRGEEGKATVNVSASTTLKSYSKLPDMMDAYDALSLRNDVIEAELPYRPEAWAYYLTRDRINKYRHPANQEEFERYPNVNWVDELLKDVAVSYQANVNISGGTKFAKYFASVDYAHEGDIYKKMPSLRGYEPGFSYDRVNVRSNLDFNLTKTTKLHVNLSGSHAVKKATQGQYENLVWSAFYGISPDAFRPIYSNGAFGYYAPNPDQAATNSMMDLIVNGIGYTTNDRLNTDFTLEQDLGFITKGLRAQVRLAFDNAFNETGRGIDDTTDWEDDFTQWIDPETGKIVTNVTTDKNYKFDFKNNKAWKTGAGSVNDWMSYRRLNYSAQVNWQRQFGQHNVGAMGNFNREQYATGSQQPYYRENWVFRATYDYAHKYMIEYNGAYNGSELFSPDNRFAFFNSGAIGWTISEEKFMKVLRDKHIIDMLKFRASYGEIGDDQVSNQRWLYMDLWANSGAFRQNSTGVDPAKSPYTWWQQTQFGNPDLHWEKAKKLDIAADFGFFGGLITGSFDYFKEKRSDILITGNNRAVPSYFGGGAPAVNKGKVNSEGYEVDIRFNKQLNKDWRLWGNVSFTHAKSEIIDRDDPELKPIYQKNAGKGIGQTYCYVDKGYYNNWDELYGSTAHDQNDDERMPGNYIILDYDGDGKITSNDYIPYGFTSIPQNTCNFQIGVDFKGFSAFVQFYGTNNVSRSVGLSSLGGTRNTAYHEGSYWTKENQTGDVPLPRWLTKKSPYTDGTRFMFDGSYLRLKYAEIAYTFSKEKWLHSLGLQSLKLFVNGNNLALWTDMPDDRESNTGGWSAYPTQKRFNLGFKITL</sequence>
<evidence type="ECO:0000256" key="1">
    <source>
        <dbReference type="ARBA" id="ARBA00004571"/>
    </source>
</evidence>
<keyword evidence="6 7" id="KW-0998">Cell outer membrane</keyword>
<reference evidence="10 11" key="1">
    <citation type="submission" date="2020-12" db="EMBL/GenBank/DDBJ databases">
        <title>Whole genome sequences of gut porcine anaerobes.</title>
        <authorList>
            <person name="Kubasova T."/>
            <person name="Jahodarova E."/>
            <person name="Rychlik I."/>
        </authorList>
    </citation>
    <scope>NUCLEOTIDE SEQUENCE [LARGE SCALE GENOMIC DNA]</scope>
    <source>
        <strain evidence="10 11">An925</strain>
    </source>
</reference>
<dbReference type="Gene3D" id="2.170.130.10">
    <property type="entry name" value="TonB-dependent receptor, plug domain"/>
    <property type="match status" value="1"/>
</dbReference>
<protein>
    <submittedName>
        <fullName evidence="10">TonB-dependent receptor</fullName>
    </submittedName>
</protein>
<organism evidence="10 11">
    <name type="scientific">Xylanibacter brevis</name>
    <dbReference type="NCBI Taxonomy" id="83231"/>
    <lineage>
        <taxon>Bacteria</taxon>
        <taxon>Pseudomonadati</taxon>
        <taxon>Bacteroidota</taxon>
        <taxon>Bacteroidia</taxon>
        <taxon>Bacteroidales</taxon>
        <taxon>Prevotellaceae</taxon>
        <taxon>Xylanibacter</taxon>
    </lineage>
</organism>
<dbReference type="PROSITE" id="PS52016">
    <property type="entry name" value="TONB_DEPENDENT_REC_3"/>
    <property type="match status" value="1"/>
</dbReference>
<dbReference type="InterPro" id="IPR039426">
    <property type="entry name" value="TonB-dep_rcpt-like"/>
</dbReference>
<dbReference type="InterPro" id="IPR018247">
    <property type="entry name" value="EF_Hand_1_Ca_BS"/>
</dbReference>
<dbReference type="InterPro" id="IPR036942">
    <property type="entry name" value="Beta-barrel_TonB_sf"/>
</dbReference>
<feature type="signal peptide" evidence="8">
    <location>
        <begin position="1"/>
        <end position="27"/>
    </location>
</feature>